<dbReference type="SMART" id="SM00720">
    <property type="entry name" value="calpain_III"/>
    <property type="match status" value="1"/>
</dbReference>
<feature type="active site" evidence="5 6">
    <location>
        <position position="416"/>
    </location>
</feature>
<dbReference type="PRINTS" id="PR00704">
    <property type="entry name" value="CALPAIN"/>
</dbReference>
<dbReference type="InterPro" id="IPR038765">
    <property type="entry name" value="Papain-like_cys_pep_sf"/>
</dbReference>
<keyword evidence="10" id="KW-1185">Reference proteome</keyword>
<evidence type="ECO:0000256" key="1">
    <source>
        <dbReference type="ARBA" id="ARBA00007623"/>
    </source>
</evidence>
<dbReference type="PANTHER" id="PTHR46143:SF1">
    <property type="entry name" value="CALPAIN-7"/>
    <property type="match status" value="1"/>
</dbReference>
<proteinExistence type="inferred from homology"/>
<accession>A0A226E398</accession>
<dbReference type="SMART" id="SM00745">
    <property type="entry name" value="MIT"/>
    <property type="match status" value="1"/>
</dbReference>
<evidence type="ECO:0000256" key="5">
    <source>
        <dbReference type="PIRSR" id="PIRSR622684-1"/>
    </source>
</evidence>
<dbReference type="SMART" id="SM00230">
    <property type="entry name" value="CysPc"/>
    <property type="match status" value="1"/>
</dbReference>
<dbReference type="STRING" id="158441.A0A226E398"/>
<feature type="active site" evidence="5 6">
    <location>
        <position position="436"/>
    </location>
</feature>
<dbReference type="Pfam" id="PF01067">
    <property type="entry name" value="Calpain_III"/>
    <property type="match status" value="1"/>
</dbReference>
<dbReference type="InterPro" id="IPR022684">
    <property type="entry name" value="Calpain_cysteine_protease"/>
</dbReference>
<feature type="active site" evidence="5 6">
    <location>
        <position position="247"/>
    </location>
</feature>
<evidence type="ECO:0000259" key="8">
    <source>
        <dbReference type="PROSITE" id="PS50203"/>
    </source>
</evidence>
<dbReference type="Gene3D" id="1.20.58.80">
    <property type="entry name" value="Phosphotransferase system, lactose/cellobiose-type IIA subunit"/>
    <property type="match status" value="1"/>
</dbReference>
<dbReference type="InterPro" id="IPR022682">
    <property type="entry name" value="Calpain_domain_III"/>
</dbReference>
<dbReference type="OrthoDB" id="167576at2759"/>
<dbReference type="Proteomes" id="UP000198287">
    <property type="component" value="Unassembled WGS sequence"/>
</dbReference>
<comment type="caution">
    <text evidence="9">The sequence shown here is derived from an EMBL/GenBank/DDBJ whole genome shotgun (WGS) entry which is preliminary data.</text>
</comment>
<reference evidence="9 10" key="1">
    <citation type="submission" date="2015-12" db="EMBL/GenBank/DDBJ databases">
        <title>The genome of Folsomia candida.</title>
        <authorList>
            <person name="Faddeeva A."/>
            <person name="Derks M.F."/>
            <person name="Anvar Y."/>
            <person name="Smit S."/>
            <person name="Van Straalen N."/>
            <person name="Roelofs D."/>
        </authorList>
    </citation>
    <scope>NUCLEOTIDE SEQUENCE [LARGE SCALE GENOMIC DNA]</scope>
    <source>
        <strain evidence="9 10">VU population</strain>
        <tissue evidence="9">Whole body</tissue>
    </source>
</reference>
<dbReference type="AlphaFoldDB" id="A0A226E398"/>
<dbReference type="OMA" id="GDYRRGC"/>
<sequence>MTDRKMREYQRRIEELERLIIENQLNDMHMTKLKSEEEQLFEQAKFLVSQALDAEEDPVGVDEEAVRLYTEAVQLCLTAKASPKIDELMANQIAKLASQALDRAEKLKGITTTGSKGGAGQQFSPWPAPHVTSSSSSGGPPPQESAHGSDIPQTVTGKSYYSDDEKKVLLFTSKINRIDYLPFMDVDLREKFATHLPFSDHNGYLQLSPKQAKNFFRWARPDEIWSSPKMIERIDCFSIKQTVISDCSFVASLSVSALYEKKFKKKLITSIIYPMNKAGDPVYNPCGKYMVKLLLNGVPRKIIIDDYLPVGKNGELLCSYSNNKGELWVSLLEKAYMKVMGGYDFPGSNSNIDLHALTGWIPERLSIHSTEHAPFEKNKTFLKLQDRMARGDVLVTVATGNLTDKEATRAGLVPTHAYAVLDIREVKGVRLLLVKNPWSHLRWKGNYSELDALHWTDEMKRLLNYDPSCASMFDNGVFWIDYDSICKFFDVIYMNWNPADLRTKNYKATNKYKIGFHKNGHKFITWSAGVGPAKDVYNISENPQYRLEIKSSSPDGAAVWVLLTRHITEIEDFKENREYITVVVYDTDGKRVFYPYEPPPMIDGVRINSPHYLCKIRVQGTTAKRFTLVISQYEKMKSIHYTLRAYSSCPFQMNEIPEVGKYQKQITGEWKGKSAGGCLNHPESYQNNPCYKIALKTSSNENTLIIELKGPKDFHVGFDILCSNVTDPKAPGFFNKKSCGNYRPGFVVLQIDHVPSGVYHIIPTTFKPGSESPFFLKVESSCDFSMDKL</sequence>
<dbReference type="InterPro" id="IPR036213">
    <property type="entry name" value="Calpain_III_sf"/>
</dbReference>
<keyword evidence="3 6" id="KW-0378">Hydrolase</keyword>
<dbReference type="PROSITE" id="PS50203">
    <property type="entry name" value="CALPAIN_CAT"/>
    <property type="match status" value="1"/>
</dbReference>
<dbReference type="SUPFAM" id="SSF49758">
    <property type="entry name" value="Calpain large subunit, middle domain (domain III)"/>
    <property type="match status" value="2"/>
</dbReference>
<dbReference type="SUPFAM" id="SSF116846">
    <property type="entry name" value="MIT domain"/>
    <property type="match status" value="1"/>
</dbReference>
<comment type="similarity">
    <text evidence="1">Belongs to the peptidase C2 family.</text>
</comment>
<keyword evidence="4 6" id="KW-0788">Thiol protease</keyword>
<dbReference type="SUPFAM" id="SSF54001">
    <property type="entry name" value="Cysteine proteinases"/>
    <property type="match status" value="1"/>
</dbReference>
<dbReference type="Gene3D" id="3.90.70.10">
    <property type="entry name" value="Cysteine proteinases"/>
    <property type="match status" value="1"/>
</dbReference>
<dbReference type="InterPro" id="IPR036181">
    <property type="entry name" value="MIT_dom_sf"/>
</dbReference>
<dbReference type="PANTHER" id="PTHR46143">
    <property type="entry name" value="CALPAIN-7"/>
    <property type="match status" value="1"/>
</dbReference>
<keyword evidence="2 6" id="KW-0645">Protease</keyword>
<dbReference type="GO" id="GO:0006508">
    <property type="term" value="P:proteolysis"/>
    <property type="evidence" value="ECO:0007669"/>
    <property type="project" value="UniProtKB-KW"/>
</dbReference>
<evidence type="ECO:0000256" key="6">
    <source>
        <dbReference type="PROSITE-ProRule" id="PRU00239"/>
    </source>
</evidence>
<feature type="domain" description="Calpain catalytic" evidence="8">
    <location>
        <begin position="203"/>
        <end position="498"/>
    </location>
</feature>
<dbReference type="GO" id="GO:0004198">
    <property type="term" value="F:calcium-dependent cysteine-type endopeptidase activity"/>
    <property type="evidence" value="ECO:0007669"/>
    <property type="project" value="InterPro"/>
</dbReference>
<dbReference type="InterPro" id="IPR007330">
    <property type="entry name" value="MIT_dom"/>
</dbReference>
<evidence type="ECO:0000256" key="2">
    <source>
        <dbReference type="ARBA" id="ARBA00022670"/>
    </source>
</evidence>
<evidence type="ECO:0000313" key="9">
    <source>
        <dbReference type="EMBL" id="OXA52212.1"/>
    </source>
</evidence>
<feature type="region of interest" description="Disordered" evidence="7">
    <location>
        <begin position="111"/>
        <end position="158"/>
    </location>
</feature>
<name>A0A226E398_FOLCA</name>
<evidence type="ECO:0000256" key="3">
    <source>
        <dbReference type="ARBA" id="ARBA00022801"/>
    </source>
</evidence>
<evidence type="ECO:0000256" key="7">
    <source>
        <dbReference type="SAM" id="MobiDB-lite"/>
    </source>
</evidence>
<evidence type="ECO:0000256" key="4">
    <source>
        <dbReference type="ARBA" id="ARBA00022807"/>
    </source>
</evidence>
<dbReference type="CDD" id="cd00044">
    <property type="entry name" value="CysPc"/>
    <property type="match status" value="1"/>
</dbReference>
<dbReference type="Pfam" id="PF00648">
    <property type="entry name" value="Peptidase_C2"/>
    <property type="match status" value="1"/>
</dbReference>
<dbReference type="EMBL" id="LNIX01000007">
    <property type="protein sequence ID" value="OXA52212.1"/>
    <property type="molecule type" value="Genomic_DNA"/>
</dbReference>
<protein>
    <submittedName>
        <fullName evidence="9">Calpain-7</fullName>
    </submittedName>
</protein>
<dbReference type="Pfam" id="PF04212">
    <property type="entry name" value="MIT"/>
    <property type="match status" value="1"/>
</dbReference>
<dbReference type="InterPro" id="IPR022683">
    <property type="entry name" value="Calpain_III"/>
</dbReference>
<dbReference type="InterPro" id="IPR001300">
    <property type="entry name" value="Peptidase_C2_calpain_cat"/>
</dbReference>
<gene>
    <name evidence="9" type="ORF">Fcan01_13736</name>
</gene>
<evidence type="ECO:0000313" key="10">
    <source>
        <dbReference type="Proteomes" id="UP000198287"/>
    </source>
</evidence>
<dbReference type="InterPro" id="IPR051297">
    <property type="entry name" value="PalB/RIM13"/>
</dbReference>
<dbReference type="Gene3D" id="2.60.120.380">
    <property type="match status" value="2"/>
</dbReference>
<organism evidence="9 10">
    <name type="scientific">Folsomia candida</name>
    <name type="common">Springtail</name>
    <dbReference type="NCBI Taxonomy" id="158441"/>
    <lineage>
        <taxon>Eukaryota</taxon>
        <taxon>Metazoa</taxon>
        <taxon>Ecdysozoa</taxon>
        <taxon>Arthropoda</taxon>
        <taxon>Hexapoda</taxon>
        <taxon>Collembola</taxon>
        <taxon>Entomobryomorpha</taxon>
        <taxon>Isotomoidea</taxon>
        <taxon>Isotomidae</taxon>
        <taxon>Proisotominae</taxon>
        <taxon>Folsomia</taxon>
    </lineage>
</organism>